<keyword evidence="5" id="KW-0804">Transcription</keyword>
<evidence type="ECO:0000313" key="10">
    <source>
        <dbReference type="EMBL" id="KZN44447.1"/>
    </source>
</evidence>
<dbReference type="SUPFAM" id="SSF52172">
    <property type="entry name" value="CheY-like"/>
    <property type="match status" value="1"/>
</dbReference>
<dbReference type="EMBL" id="AUXZ01000141">
    <property type="protein sequence ID" value="KZN44447.1"/>
    <property type="molecule type" value="Genomic_DNA"/>
</dbReference>
<dbReference type="InterPro" id="IPR039420">
    <property type="entry name" value="WalR-like"/>
</dbReference>
<dbReference type="PANTHER" id="PTHR48111">
    <property type="entry name" value="REGULATOR OF RPOS"/>
    <property type="match status" value="1"/>
</dbReference>
<dbReference type="Proteomes" id="UP000076503">
    <property type="component" value="Unassembled WGS sequence"/>
</dbReference>
<keyword evidence="2" id="KW-0902">Two-component regulatory system</keyword>
<reference evidence="10 11" key="1">
    <citation type="submission" date="2013-07" db="EMBL/GenBank/DDBJ databases">
        <title>Comparative Genomic and Metabolomic Analysis of Twelve Strains of Pseudoalteromonas luteoviolacea.</title>
        <authorList>
            <person name="Vynne N.G."/>
            <person name="Mansson M."/>
            <person name="Gram L."/>
        </authorList>
    </citation>
    <scope>NUCLEOTIDE SEQUENCE [LARGE SCALE GENOMIC DNA]</scope>
    <source>
        <strain evidence="10 11">H33</strain>
    </source>
</reference>
<dbReference type="InterPro" id="IPR036388">
    <property type="entry name" value="WH-like_DNA-bd_sf"/>
</dbReference>
<sequence length="242" mass="28069">MLKLGLAIYGYDRLIIVMAKILLFEQNEALADKLASYINGEGHQCYQLRNENHIVDWILLNHPDLVILDQASLAGNAIKFCSEIYYSSSTLLIVTSCSQQGVDQLIALGSGADDFIFKPYLPEEMVARVNAMLRRLQKLAAMRHRVQLLEHHFRVKYADKEVQLTEVEFNLFHLLYSHPHTVFNREDIRKHMYKDHRVVSENTVNSHIRNLRRKLKVISPQHMLITSVYSAGYKYQPCLDQK</sequence>
<dbReference type="PANTHER" id="PTHR48111:SF4">
    <property type="entry name" value="DNA-BINDING DUAL TRANSCRIPTIONAL REGULATOR OMPR"/>
    <property type="match status" value="1"/>
</dbReference>
<keyword evidence="3" id="KW-0805">Transcription regulation</keyword>
<evidence type="ECO:0000256" key="3">
    <source>
        <dbReference type="ARBA" id="ARBA00023015"/>
    </source>
</evidence>
<feature type="domain" description="OmpR/PhoB-type" evidence="9">
    <location>
        <begin position="137"/>
        <end position="237"/>
    </location>
</feature>
<dbReference type="PROSITE" id="PS51755">
    <property type="entry name" value="OMPR_PHOB"/>
    <property type="match status" value="1"/>
</dbReference>
<dbReference type="InterPro" id="IPR001789">
    <property type="entry name" value="Sig_transdc_resp-reg_receiver"/>
</dbReference>
<name>A0A166ZLV2_9GAMM</name>
<dbReference type="Gene3D" id="1.10.10.10">
    <property type="entry name" value="Winged helix-like DNA-binding domain superfamily/Winged helix DNA-binding domain"/>
    <property type="match status" value="1"/>
</dbReference>
<dbReference type="Gene3D" id="3.40.50.2300">
    <property type="match status" value="1"/>
</dbReference>
<organism evidence="10 11">
    <name type="scientific">Pseudoalteromonas luteoviolacea H33</name>
    <dbReference type="NCBI Taxonomy" id="1365251"/>
    <lineage>
        <taxon>Bacteria</taxon>
        <taxon>Pseudomonadati</taxon>
        <taxon>Pseudomonadota</taxon>
        <taxon>Gammaproteobacteria</taxon>
        <taxon>Alteromonadales</taxon>
        <taxon>Pseudoalteromonadaceae</taxon>
        <taxon>Pseudoalteromonas</taxon>
    </lineage>
</organism>
<dbReference type="GO" id="GO:0000156">
    <property type="term" value="F:phosphorelay response regulator activity"/>
    <property type="evidence" value="ECO:0007669"/>
    <property type="project" value="TreeGrafter"/>
</dbReference>
<dbReference type="InterPro" id="IPR016032">
    <property type="entry name" value="Sig_transdc_resp-reg_C-effctor"/>
</dbReference>
<dbReference type="Pfam" id="PF00486">
    <property type="entry name" value="Trans_reg_C"/>
    <property type="match status" value="1"/>
</dbReference>
<feature type="DNA-binding region" description="OmpR/PhoB-type" evidence="7">
    <location>
        <begin position="137"/>
        <end position="237"/>
    </location>
</feature>
<feature type="domain" description="Response regulatory" evidence="8">
    <location>
        <begin position="20"/>
        <end position="133"/>
    </location>
</feature>
<keyword evidence="1 6" id="KW-0597">Phosphoprotein</keyword>
<evidence type="ECO:0000256" key="1">
    <source>
        <dbReference type="ARBA" id="ARBA00022553"/>
    </source>
</evidence>
<evidence type="ECO:0000259" key="9">
    <source>
        <dbReference type="PROSITE" id="PS51755"/>
    </source>
</evidence>
<dbReference type="AlphaFoldDB" id="A0A166ZLV2"/>
<dbReference type="Pfam" id="PF00072">
    <property type="entry name" value="Response_reg"/>
    <property type="match status" value="1"/>
</dbReference>
<evidence type="ECO:0000256" key="7">
    <source>
        <dbReference type="PROSITE-ProRule" id="PRU01091"/>
    </source>
</evidence>
<evidence type="ECO:0008006" key="12">
    <source>
        <dbReference type="Google" id="ProtNLM"/>
    </source>
</evidence>
<evidence type="ECO:0000256" key="4">
    <source>
        <dbReference type="ARBA" id="ARBA00023125"/>
    </source>
</evidence>
<evidence type="ECO:0000259" key="8">
    <source>
        <dbReference type="PROSITE" id="PS50110"/>
    </source>
</evidence>
<comment type="caution">
    <text evidence="10">The sequence shown here is derived from an EMBL/GenBank/DDBJ whole genome shotgun (WGS) entry which is preliminary data.</text>
</comment>
<dbReference type="CDD" id="cd00383">
    <property type="entry name" value="trans_reg_C"/>
    <property type="match status" value="1"/>
</dbReference>
<dbReference type="InterPro" id="IPR001867">
    <property type="entry name" value="OmpR/PhoB-type_DNA-bd"/>
</dbReference>
<keyword evidence="4 7" id="KW-0238">DNA-binding</keyword>
<dbReference type="GO" id="GO:0000976">
    <property type="term" value="F:transcription cis-regulatory region binding"/>
    <property type="evidence" value="ECO:0007669"/>
    <property type="project" value="TreeGrafter"/>
</dbReference>
<proteinExistence type="predicted"/>
<dbReference type="PATRIC" id="fig|1365251.3.peg.5220"/>
<feature type="modified residue" description="4-aspartylphosphate" evidence="6">
    <location>
        <position position="69"/>
    </location>
</feature>
<evidence type="ECO:0000313" key="11">
    <source>
        <dbReference type="Proteomes" id="UP000076503"/>
    </source>
</evidence>
<protein>
    <recommendedName>
        <fullName evidence="12">OmpR/PhoB-type domain-containing protein</fullName>
    </recommendedName>
</protein>
<evidence type="ECO:0000256" key="5">
    <source>
        <dbReference type="ARBA" id="ARBA00023163"/>
    </source>
</evidence>
<dbReference type="SUPFAM" id="SSF46894">
    <property type="entry name" value="C-terminal effector domain of the bipartite response regulators"/>
    <property type="match status" value="1"/>
</dbReference>
<evidence type="ECO:0000256" key="2">
    <source>
        <dbReference type="ARBA" id="ARBA00023012"/>
    </source>
</evidence>
<dbReference type="PROSITE" id="PS50110">
    <property type="entry name" value="RESPONSE_REGULATORY"/>
    <property type="match status" value="1"/>
</dbReference>
<accession>A0A166ZLV2</accession>
<evidence type="ECO:0000256" key="6">
    <source>
        <dbReference type="PROSITE-ProRule" id="PRU00169"/>
    </source>
</evidence>
<dbReference type="GO" id="GO:0006355">
    <property type="term" value="P:regulation of DNA-templated transcription"/>
    <property type="evidence" value="ECO:0007669"/>
    <property type="project" value="InterPro"/>
</dbReference>
<dbReference type="SMART" id="SM00862">
    <property type="entry name" value="Trans_reg_C"/>
    <property type="match status" value="1"/>
</dbReference>
<gene>
    <name evidence="10" type="ORF">N476_05480</name>
</gene>
<dbReference type="SMART" id="SM00448">
    <property type="entry name" value="REC"/>
    <property type="match status" value="1"/>
</dbReference>
<dbReference type="GO" id="GO:0032993">
    <property type="term" value="C:protein-DNA complex"/>
    <property type="evidence" value="ECO:0007669"/>
    <property type="project" value="TreeGrafter"/>
</dbReference>
<dbReference type="GO" id="GO:0005829">
    <property type="term" value="C:cytosol"/>
    <property type="evidence" value="ECO:0007669"/>
    <property type="project" value="TreeGrafter"/>
</dbReference>
<dbReference type="InterPro" id="IPR011006">
    <property type="entry name" value="CheY-like_superfamily"/>
</dbReference>